<dbReference type="InterPro" id="IPR051085">
    <property type="entry name" value="MB_O-acyltransferase"/>
</dbReference>
<evidence type="ECO:0000256" key="6">
    <source>
        <dbReference type="ARBA" id="ARBA00022989"/>
    </source>
</evidence>
<keyword evidence="4 9" id="KW-0808">Transferase</keyword>
<feature type="transmembrane region" description="Helical" evidence="10">
    <location>
        <begin position="333"/>
        <end position="353"/>
    </location>
</feature>
<evidence type="ECO:0000256" key="4">
    <source>
        <dbReference type="ARBA" id="ARBA00022679"/>
    </source>
</evidence>
<keyword evidence="3 9" id="KW-1003">Cell membrane</keyword>
<dbReference type="KEGG" id="aacx:DEACI_2973"/>
<protein>
    <recommendedName>
        <fullName evidence="9">Teichoic acid D-alanyltransferase</fullName>
        <ecNumber evidence="9">2.3.1.-</ecNumber>
    </recommendedName>
</protein>
<keyword evidence="7 9" id="KW-0472">Membrane</keyword>
<evidence type="ECO:0000313" key="12">
    <source>
        <dbReference type="EMBL" id="CEJ07483.1"/>
    </source>
</evidence>
<dbReference type="Proteomes" id="UP000836597">
    <property type="component" value="Chromosome"/>
</dbReference>
<evidence type="ECO:0000256" key="8">
    <source>
        <dbReference type="ARBA" id="ARBA00023315"/>
    </source>
</evidence>
<evidence type="ECO:0000256" key="2">
    <source>
        <dbReference type="ARBA" id="ARBA00010323"/>
    </source>
</evidence>
<reference evidence="12" key="1">
    <citation type="submission" date="2014-11" db="EMBL/GenBank/DDBJ databases">
        <authorList>
            <person name="Hornung B.V."/>
        </authorList>
    </citation>
    <scope>NUCLEOTIDE SEQUENCE</scope>
    <source>
        <strain evidence="12">INE</strain>
    </source>
</reference>
<dbReference type="AlphaFoldDB" id="A0A8S0W930"/>
<feature type="transmembrane region" description="Helical" evidence="10">
    <location>
        <begin position="6"/>
        <end position="23"/>
    </location>
</feature>
<comment type="similarity">
    <text evidence="2 9">Belongs to the membrane-bound acyltransferase family.</text>
</comment>
<comment type="subcellular location">
    <subcellularLocation>
        <location evidence="1">Cell membrane</location>
        <topology evidence="1">Multi-pass membrane protein</topology>
    </subcellularLocation>
</comment>
<evidence type="ECO:0000313" key="11">
    <source>
        <dbReference type="EMBL" id="CAA7602299.1"/>
    </source>
</evidence>
<evidence type="ECO:0000256" key="9">
    <source>
        <dbReference type="PIRNR" id="PIRNR016636"/>
    </source>
</evidence>
<dbReference type="Pfam" id="PF03062">
    <property type="entry name" value="MBOAT"/>
    <property type="match status" value="1"/>
</dbReference>
<dbReference type="GO" id="GO:0070395">
    <property type="term" value="P:lipoteichoic acid biosynthetic process"/>
    <property type="evidence" value="ECO:0007669"/>
    <property type="project" value="UniProtKB-UniRule"/>
</dbReference>
<feature type="transmembrane region" description="Helical" evidence="10">
    <location>
        <begin position="448"/>
        <end position="466"/>
    </location>
</feature>
<dbReference type="GO" id="GO:0005886">
    <property type="term" value="C:plasma membrane"/>
    <property type="evidence" value="ECO:0007669"/>
    <property type="project" value="UniProtKB-SubCell"/>
</dbReference>
<dbReference type="EMBL" id="LR746496">
    <property type="protein sequence ID" value="CAA7602299.1"/>
    <property type="molecule type" value="Genomic_DNA"/>
</dbReference>
<dbReference type="PIRSF" id="PIRSF016636">
    <property type="entry name" value="AlgI_DltB"/>
    <property type="match status" value="1"/>
</dbReference>
<sequence length="529" mass="59798">MIPYDSFSFFLWLLIPILPAIVLGLSQASPRTRSLWIMHVSVGMLYLILRPLTYFTQAVVYFVFEYALVRTYLYYRQSERHRNKAYVFYLAVVLSLLPLLLVKFVPLLGLNHYVQSLLGSPATTALAGHAQQHAQAAHSVRGFSPSLPASSAPSGYQSFPEVQSLPAVVRSLPAVHTLPGTHVVSVAQGLSGPQALSGFPALSGSHAFSSSQALSGPSASAGAHAFSGSHVPSSSPSFPAATPSNQGQMKPIWDSLLGFLGISYVTFRIVGTVIEIRDGLIKEVNLGDFISFVLFFPTLASGPIDRYRRFLSDLRKTLTRQEYTGYMVEGLEYIFRGFLYKFIIAYLINRYALAPLTHAHAFWPTVKYMYAYSAYLFFDFAGYSVFAIGVSRFFGIKSPENFKAPFWAKNIKDFWQRWHISLSMWFRDYIYMRFVLTSAKKKWLTNRYMASAAGYLLLFLLMGIWHGTEWHYIIYGLYMAILMIGFEFLERANKKKHFWGQSKAWDMLARICTLQLTCFGLLIFSGHLF</sequence>
<keyword evidence="13" id="KW-1185">Reference proteome</keyword>
<feature type="transmembrane region" description="Helical" evidence="10">
    <location>
        <begin position="374"/>
        <end position="395"/>
    </location>
</feature>
<keyword evidence="8 9" id="KW-0012">Acyltransferase</keyword>
<reference evidence="11" key="2">
    <citation type="submission" date="2020-01" db="EMBL/GenBank/DDBJ databases">
        <authorList>
            <person name="Hornung B."/>
        </authorList>
    </citation>
    <scope>NUCLEOTIDE SEQUENCE</scope>
    <source>
        <strain evidence="11">PacBioINE</strain>
    </source>
</reference>
<gene>
    <name evidence="12" type="ORF">DEACI_1949</name>
    <name evidence="11" type="ORF">DEACI_2973</name>
</gene>
<evidence type="ECO:0000256" key="3">
    <source>
        <dbReference type="ARBA" id="ARBA00022475"/>
    </source>
</evidence>
<evidence type="ECO:0000256" key="5">
    <source>
        <dbReference type="ARBA" id="ARBA00022692"/>
    </source>
</evidence>
<evidence type="ECO:0000256" key="7">
    <source>
        <dbReference type="ARBA" id="ARBA00023136"/>
    </source>
</evidence>
<dbReference type="InterPro" id="IPR024024">
    <property type="entry name" value="DltB"/>
</dbReference>
<dbReference type="PIRSF" id="PIRSF500216">
    <property type="entry name" value="DltB"/>
    <property type="match status" value="1"/>
</dbReference>
<evidence type="ECO:0000256" key="1">
    <source>
        <dbReference type="ARBA" id="ARBA00004651"/>
    </source>
</evidence>
<proteinExistence type="inferred from homology"/>
<dbReference type="RefSeq" id="WP_240985691.1">
    <property type="nucleotide sequence ID" value="NZ_CDGJ01000058.1"/>
</dbReference>
<feature type="transmembrane region" description="Helical" evidence="10">
    <location>
        <begin position="87"/>
        <end position="108"/>
    </location>
</feature>
<dbReference type="Proteomes" id="UP001071230">
    <property type="component" value="Unassembled WGS sequence"/>
</dbReference>
<comment type="function">
    <text evidence="9">O-acyltransferase that catalyzes D-alanylation of both teichoic acid and lipoteichoic acid (LTA). D-alanylation of LTA plays an important role in modulating the properties of the cell wall in Gram-positive bacteria, influencing the net charge of the cell wall. Catalyzes D-alanylation from DltC carrier protein.</text>
</comment>
<organism evidence="11">
    <name type="scientific">Acididesulfobacillus acetoxydans</name>
    <dbReference type="NCBI Taxonomy" id="1561005"/>
    <lineage>
        <taxon>Bacteria</taxon>
        <taxon>Bacillati</taxon>
        <taxon>Bacillota</taxon>
        <taxon>Clostridia</taxon>
        <taxon>Eubacteriales</taxon>
        <taxon>Peptococcaceae</taxon>
        <taxon>Acididesulfobacillus</taxon>
    </lineage>
</organism>
<dbReference type="PANTHER" id="PTHR13285:SF23">
    <property type="entry name" value="TEICHOIC ACID D-ALANYLTRANSFERASE"/>
    <property type="match status" value="1"/>
</dbReference>
<dbReference type="NCBIfam" id="TIGR04091">
    <property type="entry name" value="LTA_dltB"/>
    <property type="match status" value="1"/>
</dbReference>
<dbReference type="InterPro" id="IPR024194">
    <property type="entry name" value="Ac/AlaTfrase_AlgI/DltB"/>
</dbReference>
<keyword evidence="6 10" id="KW-1133">Transmembrane helix</keyword>
<evidence type="ECO:0000313" key="13">
    <source>
        <dbReference type="Proteomes" id="UP001071230"/>
    </source>
</evidence>
<keyword evidence="5 10" id="KW-0812">Transmembrane</keyword>
<accession>A0A8S0W930</accession>
<comment type="pathway">
    <text evidence="9">Cell wall biogenesis; lipoteichoic acid biosynthesis.</text>
</comment>
<feature type="transmembrane region" description="Helical" evidence="10">
    <location>
        <begin position="252"/>
        <end position="274"/>
    </location>
</feature>
<feature type="transmembrane region" description="Helical" evidence="10">
    <location>
        <begin position="472"/>
        <end position="489"/>
    </location>
</feature>
<dbReference type="PANTHER" id="PTHR13285">
    <property type="entry name" value="ACYLTRANSFERASE"/>
    <property type="match status" value="1"/>
</dbReference>
<dbReference type="GO" id="GO:0016746">
    <property type="term" value="F:acyltransferase activity"/>
    <property type="evidence" value="ECO:0007669"/>
    <property type="project" value="UniProtKB-KW"/>
</dbReference>
<dbReference type="EMBL" id="CDGJ01000058">
    <property type="protein sequence ID" value="CEJ07483.1"/>
    <property type="molecule type" value="Genomic_DNA"/>
</dbReference>
<dbReference type="EC" id="2.3.1.-" evidence="9"/>
<evidence type="ECO:0000256" key="10">
    <source>
        <dbReference type="SAM" id="Phobius"/>
    </source>
</evidence>
<name>A0A8S0W930_9FIRM</name>
<dbReference type="InterPro" id="IPR004299">
    <property type="entry name" value="MBOAT_fam"/>
</dbReference>